<dbReference type="AlphaFoldDB" id="A0ABD1KJ98"/>
<evidence type="ECO:0000313" key="7">
    <source>
        <dbReference type="EMBL" id="KAL2099249.1"/>
    </source>
</evidence>
<dbReference type="InterPro" id="IPR009060">
    <property type="entry name" value="UBA-like_sf"/>
</dbReference>
<feature type="region of interest" description="Disordered" evidence="4">
    <location>
        <begin position="523"/>
        <end position="561"/>
    </location>
</feature>
<dbReference type="InterPro" id="IPR035979">
    <property type="entry name" value="RBD_domain_sf"/>
</dbReference>
<dbReference type="InterPro" id="IPR000571">
    <property type="entry name" value="Znf_CCCH"/>
</dbReference>
<feature type="zinc finger region" description="C3H1-type" evidence="3">
    <location>
        <begin position="657"/>
        <end position="684"/>
    </location>
</feature>
<evidence type="ECO:0008006" key="9">
    <source>
        <dbReference type="Google" id="ProtNLM"/>
    </source>
</evidence>
<dbReference type="CDD" id="cd00590">
    <property type="entry name" value="RRM_SF"/>
    <property type="match status" value="1"/>
</dbReference>
<feature type="compositionally biased region" description="Basic and acidic residues" evidence="4">
    <location>
        <begin position="208"/>
        <end position="224"/>
    </location>
</feature>
<evidence type="ECO:0000259" key="6">
    <source>
        <dbReference type="PROSITE" id="PS50103"/>
    </source>
</evidence>
<feature type="domain" description="C3H1-type" evidence="6">
    <location>
        <begin position="657"/>
        <end position="684"/>
    </location>
</feature>
<feature type="domain" description="RRM" evidence="5">
    <location>
        <begin position="567"/>
        <end position="640"/>
    </location>
</feature>
<proteinExistence type="predicted"/>
<dbReference type="Gene3D" id="3.30.70.330">
    <property type="match status" value="1"/>
</dbReference>
<feature type="compositionally biased region" description="Basic and acidic residues" evidence="4">
    <location>
        <begin position="300"/>
        <end position="324"/>
    </location>
</feature>
<feature type="region of interest" description="Disordered" evidence="4">
    <location>
        <begin position="123"/>
        <end position="281"/>
    </location>
</feature>
<keyword evidence="1" id="KW-0694">RNA-binding</keyword>
<keyword evidence="3" id="KW-0479">Metal-binding</keyword>
<dbReference type="PROSITE" id="PS50103">
    <property type="entry name" value="ZF_C3H1"/>
    <property type="match status" value="1"/>
</dbReference>
<keyword evidence="3" id="KW-0863">Zinc-finger</keyword>
<dbReference type="GO" id="GO:0008270">
    <property type="term" value="F:zinc ion binding"/>
    <property type="evidence" value="ECO:0007669"/>
    <property type="project" value="UniProtKB-KW"/>
</dbReference>
<feature type="compositionally biased region" description="Acidic residues" evidence="4">
    <location>
        <begin position="258"/>
        <end position="269"/>
    </location>
</feature>
<feature type="compositionally biased region" description="Basic and acidic residues" evidence="4">
    <location>
        <begin position="240"/>
        <end position="249"/>
    </location>
</feature>
<dbReference type="InterPro" id="IPR011990">
    <property type="entry name" value="TPR-like_helical_dom_sf"/>
</dbReference>
<dbReference type="Gene3D" id="1.10.8.10">
    <property type="entry name" value="DNA helicase RuvA subunit, C-terminal domain"/>
    <property type="match status" value="1"/>
</dbReference>
<dbReference type="InterPro" id="IPR000504">
    <property type="entry name" value="RRM_dom"/>
</dbReference>
<evidence type="ECO:0000313" key="8">
    <source>
        <dbReference type="Proteomes" id="UP001591681"/>
    </source>
</evidence>
<reference evidence="7 8" key="1">
    <citation type="submission" date="2024-09" db="EMBL/GenBank/DDBJ databases">
        <title>A chromosome-level genome assembly of Gray's grenadier anchovy, Coilia grayii.</title>
        <authorList>
            <person name="Fu Z."/>
        </authorList>
    </citation>
    <scope>NUCLEOTIDE SEQUENCE [LARGE SCALE GENOMIC DNA]</scope>
    <source>
        <strain evidence="7">G4</strain>
        <tissue evidence="7">Muscle</tissue>
    </source>
</reference>
<dbReference type="SUPFAM" id="SSF48452">
    <property type="entry name" value="TPR-like"/>
    <property type="match status" value="1"/>
</dbReference>
<keyword evidence="2" id="KW-0802">TPR repeat</keyword>
<keyword evidence="8" id="KW-1185">Reference proteome</keyword>
<sequence>MSSKTGWPQDYMNPRIMQAHEAFVDMLHGRTKFSILDALSLTLSVDEEQDGSDASESDVRQTEVYCGLSRNFLHRSRPRIAVVAGQRISRQAVQQAVQHAVQKAEKSAEELIEEEERLKRKAEKKRLKKMRQKEKKRQEKQEKGNANEAKENQGKGGGIKNKKENKKCTESPDSGKHGNSDDGSDERDEDDEDSISNEKECRKMKKQPGKEGKKSYNKTNDKQTIDNNEAVSINKKIKNKKLDDVRPDDGPQCSSEASSDEDDYSDEEKENAHSDLEELDMSSCFVSSAAATIAKRKLEKAKEKKEKRDKKAGDSGKDSQKPDTEQQNSKTHKEVPPPPSQNNVKTNPEKNITDLVTRSMELAFIGNQYAANGNLEMAVKYFTDAIMHNPREYKLFGNRSFCFEKMEQYEKALMDANVALSMNPQWVKGLYRKGRALSGLKRFLEAMGVYKEVLTLDNSCADAAQELIKVQILQLMEMGFTREQSTNAMIVHGSVEKALDALSGLQGTYIPVGTPSVQEEWMRVEKRSQSPKPAAPPPARQAQQPIPAFQPPSQAPPQPKPVQPELFPVWVGCPPQVLTEAFIYDLFRQVGRVHSVKVLRNKNCAFVNYIHREDCERAITKLHGIIVAGGFPLVVRFPDRIHPHLGVSKGAVTELKDKLPDECYFWRNTGCIKNQSCPYRHIPENKGIDRSKAK</sequence>
<evidence type="ECO:0000256" key="3">
    <source>
        <dbReference type="PROSITE-ProRule" id="PRU00723"/>
    </source>
</evidence>
<dbReference type="PROSITE" id="PS50102">
    <property type="entry name" value="RRM"/>
    <property type="match status" value="1"/>
</dbReference>
<dbReference type="Pfam" id="PF00076">
    <property type="entry name" value="RRM_1"/>
    <property type="match status" value="1"/>
</dbReference>
<dbReference type="Proteomes" id="UP001591681">
    <property type="component" value="Unassembled WGS sequence"/>
</dbReference>
<accession>A0ABD1KJ98</accession>
<evidence type="ECO:0000256" key="1">
    <source>
        <dbReference type="PROSITE-ProRule" id="PRU00176"/>
    </source>
</evidence>
<dbReference type="PANTHER" id="PTHR47678:SF1">
    <property type="entry name" value="TETRATRICOPEPTIDE REPEAT PROTEIN 31"/>
    <property type="match status" value="1"/>
</dbReference>
<dbReference type="Gene3D" id="1.25.40.10">
    <property type="entry name" value="Tetratricopeptide repeat domain"/>
    <property type="match status" value="1"/>
</dbReference>
<dbReference type="SUPFAM" id="SSF54928">
    <property type="entry name" value="RNA-binding domain, RBD"/>
    <property type="match status" value="1"/>
</dbReference>
<dbReference type="SMART" id="SM00360">
    <property type="entry name" value="RRM"/>
    <property type="match status" value="1"/>
</dbReference>
<dbReference type="PANTHER" id="PTHR47678">
    <property type="entry name" value="TETRATRICOPEPTIDE REPEAT PROTEIN 31"/>
    <property type="match status" value="1"/>
</dbReference>
<feature type="compositionally biased region" description="Acidic residues" evidence="4">
    <location>
        <begin position="182"/>
        <end position="195"/>
    </location>
</feature>
<feature type="repeat" description="TPR" evidence="2">
    <location>
        <begin position="359"/>
        <end position="392"/>
    </location>
</feature>
<feature type="compositionally biased region" description="Basic and acidic residues" evidence="4">
    <location>
        <begin position="166"/>
        <end position="180"/>
    </location>
</feature>
<keyword evidence="3" id="KW-0862">Zinc</keyword>
<dbReference type="GO" id="GO:0003723">
    <property type="term" value="F:RNA binding"/>
    <property type="evidence" value="ECO:0007669"/>
    <property type="project" value="UniProtKB-UniRule"/>
</dbReference>
<comment type="caution">
    <text evidence="7">The sequence shown here is derived from an EMBL/GenBank/DDBJ whole genome shotgun (WGS) entry which is preliminary data.</text>
</comment>
<protein>
    <recommendedName>
        <fullName evidence="9">Tetratricopeptide repeat protein 31</fullName>
    </recommendedName>
</protein>
<organism evidence="7 8">
    <name type="scientific">Coilia grayii</name>
    <name type="common">Gray's grenadier anchovy</name>
    <dbReference type="NCBI Taxonomy" id="363190"/>
    <lineage>
        <taxon>Eukaryota</taxon>
        <taxon>Metazoa</taxon>
        <taxon>Chordata</taxon>
        <taxon>Craniata</taxon>
        <taxon>Vertebrata</taxon>
        <taxon>Euteleostomi</taxon>
        <taxon>Actinopterygii</taxon>
        <taxon>Neopterygii</taxon>
        <taxon>Teleostei</taxon>
        <taxon>Clupei</taxon>
        <taxon>Clupeiformes</taxon>
        <taxon>Clupeoidei</taxon>
        <taxon>Engraulidae</taxon>
        <taxon>Coilinae</taxon>
        <taxon>Coilia</taxon>
    </lineage>
</organism>
<feature type="compositionally biased region" description="Basic residues" evidence="4">
    <location>
        <begin position="123"/>
        <end position="135"/>
    </location>
</feature>
<evidence type="ECO:0000256" key="2">
    <source>
        <dbReference type="PROSITE-ProRule" id="PRU00339"/>
    </source>
</evidence>
<evidence type="ECO:0000259" key="5">
    <source>
        <dbReference type="PROSITE" id="PS50102"/>
    </source>
</evidence>
<dbReference type="EMBL" id="JBHFQA010000005">
    <property type="protein sequence ID" value="KAL2099249.1"/>
    <property type="molecule type" value="Genomic_DNA"/>
</dbReference>
<dbReference type="InterPro" id="IPR019734">
    <property type="entry name" value="TPR_rpt"/>
</dbReference>
<feature type="compositionally biased region" description="Pro residues" evidence="4">
    <location>
        <begin position="548"/>
        <end position="561"/>
    </location>
</feature>
<dbReference type="SUPFAM" id="SSF46934">
    <property type="entry name" value="UBA-like"/>
    <property type="match status" value="1"/>
</dbReference>
<dbReference type="InterPro" id="IPR012677">
    <property type="entry name" value="Nucleotide-bd_a/b_plait_sf"/>
</dbReference>
<name>A0ABD1KJ98_9TELE</name>
<evidence type="ECO:0000256" key="4">
    <source>
        <dbReference type="SAM" id="MobiDB-lite"/>
    </source>
</evidence>
<dbReference type="Pfam" id="PF13181">
    <property type="entry name" value="TPR_8"/>
    <property type="match status" value="1"/>
</dbReference>
<gene>
    <name evidence="7" type="ORF">ACEWY4_005729</name>
</gene>
<dbReference type="PROSITE" id="PS50005">
    <property type="entry name" value="TPR"/>
    <property type="match status" value="1"/>
</dbReference>
<dbReference type="SMART" id="SM00028">
    <property type="entry name" value="TPR"/>
    <property type="match status" value="3"/>
</dbReference>
<dbReference type="CDD" id="cd14270">
    <property type="entry name" value="UBA"/>
    <property type="match status" value="1"/>
</dbReference>
<feature type="compositionally biased region" description="Basic and acidic residues" evidence="4">
    <location>
        <begin position="136"/>
        <end position="153"/>
    </location>
</feature>
<feature type="region of interest" description="Disordered" evidence="4">
    <location>
        <begin position="297"/>
        <end position="349"/>
    </location>
</feature>